<dbReference type="GO" id="GO:0033260">
    <property type="term" value="P:nuclear DNA replication"/>
    <property type="evidence" value="ECO:0007669"/>
    <property type="project" value="TreeGrafter"/>
</dbReference>
<accession>A0AAD5MDQ8</accession>
<evidence type="ECO:0000256" key="4">
    <source>
        <dbReference type="ARBA" id="ARBA00025806"/>
    </source>
</evidence>
<proteinExistence type="inferred from homology"/>
<dbReference type="AlphaFoldDB" id="A0AAD5MDQ8"/>
<evidence type="ECO:0000313" key="6">
    <source>
        <dbReference type="EMBL" id="KAJ1346054.1"/>
    </source>
</evidence>
<dbReference type="InterPro" id="IPR024861">
    <property type="entry name" value="Donson"/>
</dbReference>
<evidence type="ECO:0000313" key="7">
    <source>
        <dbReference type="Proteomes" id="UP001196413"/>
    </source>
</evidence>
<dbReference type="GO" id="GO:0005634">
    <property type="term" value="C:nucleus"/>
    <property type="evidence" value="ECO:0007669"/>
    <property type="project" value="UniProtKB-SubCell"/>
</dbReference>
<organism evidence="6 7">
    <name type="scientific">Parelaphostrongylus tenuis</name>
    <name type="common">Meningeal worm</name>
    <dbReference type="NCBI Taxonomy" id="148309"/>
    <lineage>
        <taxon>Eukaryota</taxon>
        <taxon>Metazoa</taxon>
        <taxon>Ecdysozoa</taxon>
        <taxon>Nematoda</taxon>
        <taxon>Chromadorea</taxon>
        <taxon>Rhabditida</taxon>
        <taxon>Rhabditina</taxon>
        <taxon>Rhabditomorpha</taxon>
        <taxon>Strongyloidea</taxon>
        <taxon>Metastrongylidae</taxon>
        <taxon>Parelaphostrongylus</taxon>
    </lineage>
</organism>
<name>A0AAD5MDQ8_PARTN</name>
<reference evidence="6" key="1">
    <citation type="submission" date="2021-06" db="EMBL/GenBank/DDBJ databases">
        <title>Parelaphostrongylus tenuis whole genome reference sequence.</title>
        <authorList>
            <person name="Garwood T.J."/>
            <person name="Larsen P.A."/>
            <person name="Fountain-Jones N.M."/>
            <person name="Garbe J.R."/>
            <person name="Macchietto M.G."/>
            <person name="Kania S.A."/>
            <person name="Gerhold R.W."/>
            <person name="Richards J.E."/>
            <person name="Wolf T.M."/>
        </authorList>
    </citation>
    <scope>NUCLEOTIDE SEQUENCE</scope>
    <source>
        <strain evidence="6">MNPRO001-30</strain>
        <tissue evidence="6">Meninges</tissue>
    </source>
</reference>
<evidence type="ECO:0000256" key="2">
    <source>
        <dbReference type="ARBA" id="ARBA00022473"/>
    </source>
</evidence>
<evidence type="ECO:0000256" key="1">
    <source>
        <dbReference type="ARBA" id="ARBA00004123"/>
    </source>
</evidence>
<keyword evidence="7" id="KW-1185">Reference proteome</keyword>
<feature type="compositionally biased region" description="Basic and acidic residues" evidence="5">
    <location>
        <begin position="282"/>
        <end position="296"/>
    </location>
</feature>
<comment type="subcellular location">
    <subcellularLocation>
        <location evidence="1">Nucleus</location>
    </subcellularLocation>
</comment>
<comment type="similarity">
    <text evidence="4">Belongs to the DONSON family.</text>
</comment>
<evidence type="ECO:0000256" key="3">
    <source>
        <dbReference type="ARBA" id="ARBA00023242"/>
    </source>
</evidence>
<dbReference type="Proteomes" id="UP001196413">
    <property type="component" value="Unassembled WGS sequence"/>
</dbReference>
<sequence length="469" mass="52021">MESLAIDFSDVTSCSASSSTAAVIDSYSSDTIPTDLRLGTKLRVISRKPFLWMKDATVSGVVPVRVIGQQQHEGMQYFLKNIAANFDSTATDSTADSSPMALLEAASLYWQFPCFPWLSTYPRADSLVNTNARTNPTIPTLSLVFTRGSRSAMDRMFRPVVSFVEESFDDVDTPGEESLSCFHASEGRRHVAVIIPCPIGLRHYLKSEGVVYELIRRKHRFKNTKSSEKLRSTRHKDSKSSLDSTGSQSLPPSFSFESKTAADGSQEDHDKENIASQTHSDGSPEKADLSGDHEWLENIGMSPRNTAKLKRYKSLGATSKLNDEDSQSNPGVEEVAGVLVKGAEVQTLYNLLQSSRICRSIAGPHANLPPTLVAAQPFLYAQMNALKKTSQVVRRKVSEYVLELEGPILPHSLPLVAAFIRHTRLCQDDPVIIRVNDRSVCNGMNDVDSDLYDWNELRIDKEKVSWDKI</sequence>
<comment type="caution">
    <text evidence="6">The sequence shown here is derived from an EMBL/GenBank/DDBJ whole genome shotgun (WGS) entry which is preliminary data.</text>
</comment>
<feature type="region of interest" description="Disordered" evidence="5">
    <location>
        <begin position="223"/>
        <end position="302"/>
    </location>
</feature>
<dbReference type="PANTHER" id="PTHR12972:SF0">
    <property type="entry name" value="PROTEIN DOWNSTREAM NEIGHBOR OF SON"/>
    <property type="match status" value="1"/>
</dbReference>
<gene>
    <name evidence="6" type="ORF">KIN20_000733</name>
</gene>
<feature type="compositionally biased region" description="Polar residues" evidence="5">
    <location>
        <begin position="241"/>
        <end position="258"/>
    </location>
</feature>
<evidence type="ECO:0000256" key="5">
    <source>
        <dbReference type="SAM" id="MobiDB-lite"/>
    </source>
</evidence>
<dbReference type="PANTHER" id="PTHR12972">
    <property type="entry name" value="DOWNSTREAM NEIGHBOR OF SON"/>
    <property type="match status" value="1"/>
</dbReference>
<keyword evidence="2" id="KW-0217">Developmental protein</keyword>
<dbReference type="EMBL" id="JAHQIW010000107">
    <property type="protein sequence ID" value="KAJ1346054.1"/>
    <property type="molecule type" value="Genomic_DNA"/>
</dbReference>
<protein>
    <submittedName>
        <fullName evidence="6">Uncharacterized protein</fullName>
    </submittedName>
</protein>
<keyword evidence="3" id="KW-0539">Nucleus</keyword>